<keyword evidence="3 12" id="KW-0479">Metal-binding</keyword>
<evidence type="ECO:0000256" key="5">
    <source>
        <dbReference type="ARBA" id="ARBA00022801"/>
    </source>
</evidence>
<dbReference type="EMBL" id="CP006939">
    <property type="protein sequence ID" value="AHC14436.1"/>
    <property type="molecule type" value="Genomic_DNA"/>
</dbReference>
<dbReference type="PATRIC" id="fig|1307761.3.peg.1016"/>
<evidence type="ECO:0000256" key="9">
    <source>
        <dbReference type="ARBA" id="ARBA00023125"/>
    </source>
</evidence>
<evidence type="ECO:0000256" key="4">
    <source>
        <dbReference type="ARBA" id="ARBA00022759"/>
    </source>
</evidence>
<evidence type="ECO:0000313" key="15">
    <source>
        <dbReference type="EMBL" id="AHC14436.1"/>
    </source>
</evidence>
<keyword evidence="2 12" id="KW-0540">Nuclease</keyword>
<gene>
    <name evidence="12" type="primary">cas9</name>
    <name evidence="15" type="ORF">L21SP2_1018</name>
</gene>
<feature type="binding site" evidence="12">
    <location>
        <position position="1123"/>
    </location>
    <ligand>
        <name>Mg(2+)</name>
        <dbReference type="ChEBI" id="CHEBI:18420"/>
        <label>2</label>
    </ligand>
</feature>
<feature type="binding site" evidence="12">
    <location>
        <position position="9"/>
    </location>
    <ligand>
        <name>Mg(2+)</name>
        <dbReference type="ChEBI" id="CHEBI:18420"/>
        <label>1</label>
    </ligand>
</feature>
<comment type="similarity">
    <text evidence="12">Belongs to the CRISPR-associated Cas9 family.</text>
</comment>
<feature type="binding site" evidence="12">
    <location>
        <position position="9"/>
    </location>
    <ligand>
        <name>Mg(2+)</name>
        <dbReference type="ChEBI" id="CHEBI:18420"/>
        <label>2</label>
    </ligand>
</feature>
<dbReference type="InterPro" id="IPR033114">
    <property type="entry name" value="HNH_CAS9"/>
</dbReference>
<dbReference type="OrthoDB" id="9757607at2"/>
<dbReference type="GO" id="GO:0004519">
    <property type="term" value="F:endonuclease activity"/>
    <property type="evidence" value="ECO:0007669"/>
    <property type="project" value="UniProtKB-UniRule"/>
</dbReference>
<dbReference type="EC" id="3.1.-.-" evidence="12"/>
<dbReference type="HOGENOM" id="CLU_250834_0_0_12"/>
<dbReference type="NCBIfam" id="TIGR01865">
    <property type="entry name" value="cas_Csn1"/>
    <property type="match status" value="1"/>
</dbReference>
<comment type="cofactor">
    <cofactor evidence="1 12">
        <name>Mg(2+)</name>
        <dbReference type="ChEBI" id="CHEBI:18420"/>
    </cofactor>
</comment>
<organism evidence="15 16">
    <name type="scientific">Salinispira pacifica</name>
    <dbReference type="NCBI Taxonomy" id="1307761"/>
    <lineage>
        <taxon>Bacteria</taxon>
        <taxon>Pseudomonadati</taxon>
        <taxon>Spirochaetota</taxon>
        <taxon>Spirochaetia</taxon>
        <taxon>Spirochaetales</taxon>
        <taxon>Spirochaetaceae</taxon>
        <taxon>Salinispira</taxon>
    </lineage>
</organism>
<feature type="binding site" evidence="12">
    <location>
        <position position="602"/>
    </location>
    <ligand>
        <name>Mg(2+)</name>
        <dbReference type="ChEBI" id="CHEBI:18420"/>
        <label>2</label>
    </ligand>
</feature>
<dbReference type="InterPro" id="IPR041383">
    <property type="entry name" value="RuvC_III"/>
</dbReference>
<dbReference type="STRING" id="1307761.L21SP2_1018"/>
<comment type="domain">
    <text evidence="12">Has 2 endonuclease domains. The discontinuous RuvC-like domain cleaves the target DNA noncomplementary to crRNA while the HNH nuclease domain cleaves the target DNA complementary to crRNA.</text>
</comment>
<sequence length="1459" mass="168748">MMPYTLGLDLGSSSLGWALVDEEQQNIIKTGVRVFPGAATDIGTGKESYKNQDRRLSRQARRQTLRRKQRRIVLLRTLVDFKMCPLSKDELESYAKYRKGKKQEFPSSSEFNSWLKLNPYELRDRALHEDISRFEFGRILYHIIHHRGFKTGRKSNEDGALYKGNEDTVGVDETKNLLQQYATLGEYLNSLRIKSDGNERLRGRYTLRNWYVDEFNKIWERQAGKLGLENETVHSRNKRYYGPAGSSEHRRKLQAYKKAGISFEIEGDFICREQTVSLKDYLGNPDKGILFYQKPLKSQKHLLSKCRYEKRKSVCQISHPEFEYYRAMQFANQIEYGAGEKLNETDRKDVIILLLSKDKAVKMSDLKKKIQKTGVQFNYADDHKVPGSPTTAFISKVTDTSNVENIDWELFHSIWNDLVFYDKSEKLKEKFQRSYNIDVSIEQLNKYKINTDYSSLSLKAVRNINPFLQMGMLYNDAVIFAGIRRVIGEKSFDANADEIISHVSKLKEKNNRDVNQSFTDALREYVMQTFNISMNQTYKLYHHSQEMSVQNNRYYLSELPNLRNPIVQQALQELRTLVNTLVEQYLPDGEQFSKIKVELARELKLPRDVRRRMHWENNQRAERNNDAKIELQKFGLSPSRENIQKYILYKEIQNSVQGQSVQCPYTGQSLAITDVFGNDNKVQVEHIIPYSISLDDSLSNKTLCIAEENGKKGEKTPYQFYKSDPDHWEVVKARAFTLLPYEKAKRFVSTRDYEPEAFLQRQLNDTRYISKAARDYLSTICDQVYVFPGSLTAKVRRMWGLNSILSPPIKTNFEGNAGMYWAVMNDDGVIIELSEQELPPPAIRASDILISGEMKNGIFKVDRKFTGQSQTREVSVEHRTYDSPGWMVYSLLSVEKYLPLFSKLPSQDTKSIWLKGRAQVKDRESPSLMLNSLPVKLMLPPGEYDDNAPYWVNIPVNGELRWEKRGEKPGKNELLIKRTKHRDGKVEAFIDKRKCLFDIPPQDNKSALIIPLDLQEILQVVRMFTPTPAIAEHQFLIKGKIDQSYRFTAESNFRIALDAPEGTPSGPAFAIANCEPRDMRFYPKKNIKPKNGKGKNVLSGFVFQEDGSLVFNPGKNRMDHRHHAIDALTIALLNTGQLRELSGYFLKIKKRQRYSAPKPQFPLPWDNFRADALNSINSILVVHRQNREIIKRIKKNTRLNGRTYVSQGMSVRGQLHKDTVYGKHYIPGSDEPGYHVRKQITDLTSLSKIADAGTHEILRTFVEENGYSIDEKEKVKGEWFTKGNDYQVIMPSSGKPGNPIKKVRIRENLGNAVQWHTGINQYVNPRNNYAFIIYRDSDGNYKEHPVTFWDAVQARLAGKSVYQLPEPGKIITTLHINDTFLLGLGDEQLQGDLPQELVSRHLYRVQKLSSMYYCFRLHTESTLDRDFEPYYLGIQSFKAWKEQNPLRVKVATTGEVNLE</sequence>
<evidence type="ECO:0000256" key="3">
    <source>
        <dbReference type="ARBA" id="ARBA00022723"/>
    </source>
</evidence>
<evidence type="ECO:0000256" key="2">
    <source>
        <dbReference type="ARBA" id="ARBA00022722"/>
    </source>
</evidence>
<feature type="domain" description="HNH Cas9-type" evidence="14">
    <location>
        <begin position="606"/>
        <end position="763"/>
    </location>
</feature>
<dbReference type="PROSITE" id="PS51749">
    <property type="entry name" value="HNH_CAS9"/>
    <property type="match status" value="1"/>
</dbReference>
<dbReference type="Pfam" id="PF18541">
    <property type="entry name" value="RuvC_III"/>
    <property type="match status" value="2"/>
</dbReference>
<feature type="active site" description="For RuvC-like nuclease domain" evidence="12">
    <location>
        <position position="9"/>
    </location>
</feature>
<evidence type="ECO:0000256" key="11">
    <source>
        <dbReference type="ARBA" id="ARBA00046380"/>
    </source>
</evidence>
<keyword evidence="10" id="KW-0464">Manganese</keyword>
<reference evidence="15 16" key="1">
    <citation type="journal article" date="2015" name="Stand. Genomic Sci.">
        <title>Complete genome sequence and description of Salinispira pacifica gen. nov., sp. nov., a novel spirochaete isolated form a hypersaline microbial mat.</title>
        <authorList>
            <person name="Ben Hania W."/>
            <person name="Joseph M."/>
            <person name="Schumann P."/>
            <person name="Bunk B."/>
            <person name="Fiebig A."/>
            <person name="Sproer C."/>
            <person name="Klenk H.P."/>
            <person name="Fardeau M.L."/>
            <person name="Spring S."/>
        </authorList>
    </citation>
    <scope>NUCLEOTIDE SEQUENCE [LARGE SCALE GENOMIC DNA]</scope>
    <source>
        <strain evidence="15 16">L21-RPul-D2</strain>
    </source>
</reference>
<dbReference type="HAMAP" id="MF_01480">
    <property type="entry name" value="Cas9"/>
    <property type="match status" value="1"/>
</dbReference>
<dbReference type="GO" id="GO:0003723">
    <property type="term" value="F:RNA binding"/>
    <property type="evidence" value="ECO:0007669"/>
    <property type="project" value="UniProtKB-UniRule"/>
</dbReference>
<dbReference type="InterPro" id="IPR003615">
    <property type="entry name" value="HNH_nuc"/>
</dbReference>
<feature type="active site" description="Proton acceptor for HNH nuclease domain" evidence="12">
    <location>
        <position position="686"/>
    </location>
</feature>
<evidence type="ECO:0000256" key="7">
    <source>
        <dbReference type="ARBA" id="ARBA00022884"/>
    </source>
</evidence>
<evidence type="ECO:0000259" key="14">
    <source>
        <dbReference type="PROSITE" id="PS51749"/>
    </source>
</evidence>
<dbReference type="InterPro" id="IPR036397">
    <property type="entry name" value="RNaseH_sf"/>
</dbReference>
<keyword evidence="16" id="KW-1185">Reference proteome</keyword>
<feature type="binding site" evidence="12">
    <location>
        <position position="602"/>
    </location>
    <ligand>
        <name>Mg(2+)</name>
        <dbReference type="ChEBI" id="CHEBI:18420"/>
        <label>1</label>
    </ligand>
</feature>
<dbReference type="KEGG" id="slr:L21SP2_1018"/>
<evidence type="ECO:0000256" key="12">
    <source>
        <dbReference type="HAMAP-Rule" id="MF_01480"/>
    </source>
</evidence>
<proteinExistence type="inferred from homology"/>
<dbReference type="Gene3D" id="3.30.420.10">
    <property type="entry name" value="Ribonuclease H-like superfamily/Ribonuclease H"/>
    <property type="match status" value="4"/>
</dbReference>
<evidence type="ECO:0000256" key="6">
    <source>
        <dbReference type="ARBA" id="ARBA00022842"/>
    </source>
</evidence>
<dbReference type="RefSeq" id="WP_024267366.1">
    <property type="nucleotide sequence ID" value="NC_023035.1"/>
</dbReference>
<protein>
    <recommendedName>
        <fullName evidence="12">CRISPR-associated endonuclease Cas9</fullName>
        <ecNumber evidence="12">3.1.-.-</ecNumber>
    </recommendedName>
</protein>
<dbReference type="Gene3D" id="1.10.30.50">
    <property type="match status" value="1"/>
</dbReference>
<evidence type="ECO:0000313" key="16">
    <source>
        <dbReference type="Proteomes" id="UP000018680"/>
    </source>
</evidence>
<keyword evidence="9 12" id="KW-0238">DNA-binding</keyword>
<dbReference type="Pfam" id="PF13395">
    <property type="entry name" value="HNH_4"/>
    <property type="match status" value="1"/>
</dbReference>
<keyword evidence="7 12" id="KW-0694">RNA-binding</keyword>
<keyword evidence="5 12" id="KW-0378">Hydrolase</keyword>
<keyword evidence="4 12" id="KW-0255">Endonuclease</keyword>
<comment type="function">
    <text evidence="12">CRISPR (clustered regularly interspaced short palindromic repeat) is an adaptive immune system that provides protection against mobile genetic elements (viruses, transposable elements and conjugative plasmids). CRISPR clusters contain spacers, sequences complementary to antecedent mobile elements, and target invading nucleic acids. CRISPR clusters are transcribed and processed into CRISPR RNA (crRNA). In type II CRISPR systems correct processing of pre-crRNA requires a trans-encoded small RNA (tracrRNA), endogenous ribonuclease 3 (rnc) and this protein. The tracrRNA serves as a guide for ribonuclease 3-aided processing of pre-crRNA. Subsequently Cas9/crRNA/tracrRNA endonucleolytically cleaves linear or circular dsDNA target complementary to the spacer; Cas9 is inactive in the absence of the 2 guide RNAs (gRNA). Cas9 recognizes the protospacer adjacent motif (PAM) in the CRISPR repeat sequences to help distinguish self versus nonself, as targets within the bacterial CRISPR locus do not have PAMs. PAM recognition is also required for catalytic activity.</text>
</comment>
<dbReference type="GO" id="GO:0016787">
    <property type="term" value="F:hydrolase activity"/>
    <property type="evidence" value="ECO:0007669"/>
    <property type="project" value="UniProtKB-KW"/>
</dbReference>
<name>V5WGZ1_9SPIO</name>
<dbReference type="Proteomes" id="UP000018680">
    <property type="component" value="Chromosome"/>
</dbReference>
<accession>V5WGZ1</accession>
<evidence type="ECO:0000256" key="1">
    <source>
        <dbReference type="ARBA" id="ARBA00001946"/>
    </source>
</evidence>
<dbReference type="eggNOG" id="COG3513">
    <property type="taxonomic scope" value="Bacteria"/>
</dbReference>
<evidence type="ECO:0000256" key="8">
    <source>
        <dbReference type="ARBA" id="ARBA00023118"/>
    </source>
</evidence>
<keyword evidence="6 12" id="KW-0460">Magnesium</keyword>
<comment type="subunit">
    <text evidence="11 12">Monomer. Binds crRNA and tracrRNA.</text>
</comment>
<evidence type="ECO:0000256" key="10">
    <source>
        <dbReference type="ARBA" id="ARBA00023211"/>
    </source>
</evidence>
<dbReference type="GO" id="GO:0051607">
    <property type="term" value="P:defense response to virus"/>
    <property type="evidence" value="ECO:0007669"/>
    <property type="project" value="UniProtKB-UniRule"/>
</dbReference>
<dbReference type="GO" id="GO:0043571">
    <property type="term" value="P:maintenance of CRISPR repeat elements"/>
    <property type="evidence" value="ECO:0007669"/>
    <property type="project" value="UniProtKB-UniRule"/>
</dbReference>
<dbReference type="GO" id="GO:0003677">
    <property type="term" value="F:DNA binding"/>
    <property type="evidence" value="ECO:0007669"/>
    <property type="project" value="UniProtKB-UniRule"/>
</dbReference>
<feature type="region of interest" description="Disordered" evidence="13">
    <location>
        <begin position="43"/>
        <end position="62"/>
    </location>
</feature>
<feature type="binding site" evidence="12">
    <location>
        <position position="598"/>
    </location>
    <ligand>
        <name>Mg(2+)</name>
        <dbReference type="ChEBI" id="CHEBI:18420"/>
        <label>1</label>
    </ligand>
</feature>
<dbReference type="GO" id="GO:0046872">
    <property type="term" value="F:metal ion binding"/>
    <property type="evidence" value="ECO:0007669"/>
    <property type="project" value="UniProtKB-UniRule"/>
</dbReference>
<keyword evidence="8 12" id="KW-0051">Antiviral defense</keyword>
<evidence type="ECO:0000256" key="13">
    <source>
        <dbReference type="SAM" id="MobiDB-lite"/>
    </source>
</evidence>
<feature type="compositionally biased region" description="Basic and acidic residues" evidence="13">
    <location>
        <begin position="47"/>
        <end position="56"/>
    </location>
</feature>
<dbReference type="InterPro" id="IPR028629">
    <property type="entry name" value="Cas9"/>
</dbReference>